<dbReference type="OrthoDB" id="10377296at2759"/>
<feature type="transmembrane region" description="Helical" evidence="1">
    <location>
        <begin position="67"/>
        <end position="88"/>
    </location>
</feature>
<proteinExistence type="predicted"/>
<sequence>MSSPNDVVRLAWNVSRRPATSIMGNCRCLSFGPFIPSAIHPPCLCPILVGYVIVFLLLAIDQSLISAGLTPVCLHPALVFSVVFPVVIPSSGSSSIIIPKNSSNHRNYHKIISDLFTFPDCPICFGI</sequence>
<evidence type="ECO:0000256" key="1">
    <source>
        <dbReference type="SAM" id="Phobius"/>
    </source>
</evidence>
<protein>
    <submittedName>
        <fullName evidence="2">Uncharacterized protein</fullName>
    </submittedName>
</protein>
<dbReference type="AlphaFoldDB" id="A0A2I2F063"/>
<gene>
    <name evidence="2" type="ORF">BDW47DRAFT_112946</name>
</gene>
<keyword evidence="1" id="KW-0812">Transmembrane</keyword>
<dbReference type="RefSeq" id="XP_024668014.1">
    <property type="nucleotide sequence ID" value="XM_024814278.1"/>
</dbReference>
<accession>A0A2I2F063</accession>
<dbReference type="Proteomes" id="UP000234585">
    <property type="component" value="Unassembled WGS sequence"/>
</dbReference>
<organism evidence="2 3">
    <name type="scientific">Aspergillus candidus</name>
    <dbReference type="NCBI Taxonomy" id="41067"/>
    <lineage>
        <taxon>Eukaryota</taxon>
        <taxon>Fungi</taxon>
        <taxon>Dikarya</taxon>
        <taxon>Ascomycota</taxon>
        <taxon>Pezizomycotina</taxon>
        <taxon>Eurotiomycetes</taxon>
        <taxon>Eurotiomycetidae</taxon>
        <taxon>Eurotiales</taxon>
        <taxon>Aspergillaceae</taxon>
        <taxon>Aspergillus</taxon>
        <taxon>Aspergillus subgen. Circumdati</taxon>
    </lineage>
</organism>
<evidence type="ECO:0000313" key="3">
    <source>
        <dbReference type="Proteomes" id="UP000234585"/>
    </source>
</evidence>
<keyword evidence="1" id="KW-0472">Membrane</keyword>
<keyword evidence="1" id="KW-1133">Transmembrane helix</keyword>
<evidence type="ECO:0000313" key="2">
    <source>
        <dbReference type="EMBL" id="PLB34002.1"/>
    </source>
</evidence>
<keyword evidence="3" id="KW-1185">Reference proteome</keyword>
<dbReference type="EMBL" id="KZ559188">
    <property type="protein sequence ID" value="PLB34002.1"/>
    <property type="molecule type" value="Genomic_DNA"/>
</dbReference>
<dbReference type="GeneID" id="36521438"/>
<reference evidence="2 3" key="1">
    <citation type="submission" date="2017-12" db="EMBL/GenBank/DDBJ databases">
        <authorList>
            <consortium name="DOE Joint Genome Institute"/>
            <person name="Haridas S."/>
            <person name="Kjaerbolling I."/>
            <person name="Vesth T.C."/>
            <person name="Frisvad J.C."/>
            <person name="Nybo J.L."/>
            <person name="Theobald S."/>
            <person name="Kuo A."/>
            <person name="Bowyer P."/>
            <person name="Matsuda Y."/>
            <person name="Mondo S."/>
            <person name="Lyhne E.K."/>
            <person name="Kogle M.E."/>
            <person name="Clum A."/>
            <person name="Lipzen A."/>
            <person name="Salamov A."/>
            <person name="Ngan C.Y."/>
            <person name="Daum C."/>
            <person name="Chiniquy J."/>
            <person name="Barry K."/>
            <person name="LaButti K."/>
            <person name="Simmons B.A."/>
            <person name="Magnuson J.K."/>
            <person name="Mortensen U.H."/>
            <person name="Larsen T.O."/>
            <person name="Grigoriev I.V."/>
            <person name="Baker S.E."/>
            <person name="Andersen M.R."/>
            <person name="Nordberg H.P."/>
            <person name="Cantor M.N."/>
            <person name="Hua S.X."/>
        </authorList>
    </citation>
    <scope>NUCLEOTIDE SEQUENCE [LARGE SCALE GENOMIC DNA]</scope>
    <source>
        <strain evidence="2 3">CBS 102.13</strain>
    </source>
</reference>
<name>A0A2I2F063_ASPCN</name>
<feature type="transmembrane region" description="Helical" evidence="1">
    <location>
        <begin position="39"/>
        <end position="60"/>
    </location>
</feature>